<feature type="compositionally biased region" description="Basic residues" evidence="1">
    <location>
        <begin position="9"/>
        <end position="21"/>
    </location>
</feature>
<comment type="caution">
    <text evidence="2">The sequence shown here is derived from an EMBL/GenBank/DDBJ whole genome shotgun (WGS) entry which is preliminary data.</text>
</comment>
<feature type="non-terminal residue" evidence="2">
    <location>
        <position position="39"/>
    </location>
</feature>
<dbReference type="EMBL" id="JAACXV010001809">
    <property type="protein sequence ID" value="KAF7277462.1"/>
    <property type="molecule type" value="Genomic_DNA"/>
</dbReference>
<proteinExistence type="predicted"/>
<name>A0A834IE66_RHYFE</name>
<evidence type="ECO:0000313" key="2">
    <source>
        <dbReference type="EMBL" id="KAF7277462.1"/>
    </source>
</evidence>
<protein>
    <submittedName>
        <fullName evidence="2">Uncharacterized protein</fullName>
    </submittedName>
</protein>
<accession>A0A834IE66</accession>
<dbReference type="Proteomes" id="UP000625711">
    <property type="component" value="Unassembled WGS sequence"/>
</dbReference>
<dbReference type="AlphaFoldDB" id="A0A834IE66"/>
<sequence>MPGPPPELHKKRLGPSPRPRRMATPSTFAGSWPRGPLHQ</sequence>
<gene>
    <name evidence="2" type="ORF">GWI33_007207</name>
</gene>
<evidence type="ECO:0000256" key="1">
    <source>
        <dbReference type="SAM" id="MobiDB-lite"/>
    </source>
</evidence>
<evidence type="ECO:0000313" key="3">
    <source>
        <dbReference type="Proteomes" id="UP000625711"/>
    </source>
</evidence>
<keyword evidence="3" id="KW-1185">Reference proteome</keyword>
<organism evidence="2 3">
    <name type="scientific">Rhynchophorus ferrugineus</name>
    <name type="common">Red palm weevil</name>
    <name type="synonym">Curculio ferrugineus</name>
    <dbReference type="NCBI Taxonomy" id="354439"/>
    <lineage>
        <taxon>Eukaryota</taxon>
        <taxon>Metazoa</taxon>
        <taxon>Ecdysozoa</taxon>
        <taxon>Arthropoda</taxon>
        <taxon>Hexapoda</taxon>
        <taxon>Insecta</taxon>
        <taxon>Pterygota</taxon>
        <taxon>Neoptera</taxon>
        <taxon>Endopterygota</taxon>
        <taxon>Coleoptera</taxon>
        <taxon>Polyphaga</taxon>
        <taxon>Cucujiformia</taxon>
        <taxon>Curculionidae</taxon>
        <taxon>Dryophthorinae</taxon>
        <taxon>Rhynchophorus</taxon>
    </lineage>
</organism>
<reference evidence="2" key="1">
    <citation type="submission" date="2020-08" db="EMBL/GenBank/DDBJ databases">
        <title>Genome sequencing and assembly of the red palm weevil Rhynchophorus ferrugineus.</title>
        <authorList>
            <person name="Dias G.B."/>
            <person name="Bergman C.M."/>
            <person name="Manee M."/>
        </authorList>
    </citation>
    <scope>NUCLEOTIDE SEQUENCE</scope>
    <source>
        <strain evidence="2">AA-2017</strain>
        <tissue evidence="2">Whole larva</tissue>
    </source>
</reference>
<feature type="region of interest" description="Disordered" evidence="1">
    <location>
        <begin position="1"/>
        <end position="39"/>
    </location>
</feature>